<evidence type="ECO:0000256" key="6">
    <source>
        <dbReference type="SAM" id="SignalP"/>
    </source>
</evidence>
<sequence length="527" mass="55705">MRCSSTRRNMPALSCGGALLVGLAIAAPARAADIAVKPLTKAPSVAVSSWTGFYAGLGLGFRSTAADLTTTSVLEDGVPRDISDAVVSQPFDGPGLRVNPYAGFNWQVAPSWVLGVEGDLGFGRQTTILQGFRASPRAGSSTFLVDSLALEAGWDASLRGRAGYLLTPATLVYVTGGLAWQQFDVTSVCVGATCNNALPAVVSNSAIKTGWTLGGGLETALWGNWLLRADYRYADFGTTPFAIARTRSGAGPTLTVDNFDTSLRTHTASVGLAYKFGAPVTGGGSHPLQAQAAMLPSWTGAYLGLGLGARATRTDLTATSETIGGSAFDLAKRANNRPLDNTAFRASPYAGYLWQLAPQWTAGVEGDVGFADRTTLREGFTSIHLADSQAPGESLSIRSRWDASLRARAGYLVNPHTMLYATAGAAWQNFELTSTCTSRNCSGFFALSSPIINSSTTKMGWTLGGGLEAVVWGNWLARAEYRYADYGSAGFTVARSSGRPEFDPSVNTYDVAMRTHLATFAMTYRFQ</sequence>
<feature type="domain" description="Outer membrane protein beta-barrel" evidence="7">
    <location>
        <begin position="41"/>
        <end position="276"/>
    </location>
</feature>
<feature type="signal peptide" evidence="6">
    <location>
        <begin position="1"/>
        <end position="31"/>
    </location>
</feature>
<protein>
    <submittedName>
        <fullName evidence="8">Outer membrane immunogenic protein</fullName>
    </submittedName>
</protein>
<proteinExistence type="inferred from homology"/>
<comment type="similarity">
    <text evidence="5">Belongs to the Omp25/RopB family.</text>
</comment>
<feature type="domain" description="Outer membrane protein beta-barrel" evidence="7">
    <location>
        <begin position="291"/>
        <end position="526"/>
    </location>
</feature>
<dbReference type="InterPro" id="IPR027385">
    <property type="entry name" value="Beta-barrel_OMP"/>
</dbReference>
<keyword evidence="4" id="KW-0998">Cell outer membrane</keyword>
<evidence type="ECO:0000313" key="8">
    <source>
        <dbReference type="EMBL" id="SCB54752.1"/>
    </source>
</evidence>
<dbReference type="AlphaFoldDB" id="A0A1C3XR52"/>
<dbReference type="SUPFAM" id="SSF56925">
    <property type="entry name" value="OMPA-like"/>
    <property type="match status" value="2"/>
</dbReference>
<comment type="subcellular location">
    <subcellularLocation>
        <location evidence="1">Cell outer membrane</location>
    </subcellularLocation>
</comment>
<evidence type="ECO:0000256" key="5">
    <source>
        <dbReference type="ARBA" id="ARBA00038306"/>
    </source>
</evidence>
<feature type="chain" id="PRO_5008686835" evidence="6">
    <location>
        <begin position="32"/>
        <end position="527"/>
    </location>
</feature>
<dbReference type="GO" id="GO:0009279">
    <property type="term" value="C:cell outer membrane"/>
    <property type="evidence" value="ECO:0007669"/>
    <property type="project" value="UniProtKB-SubCell"/>
</dbReference>
<dbReference type="InterPro" id="IPR011250">
    <property type="entry name" value="OMP/PagP_B-barrel"/>
</dbReference>
<evidence type="ECO:0000259" key="7">
    <source>
        <dbReference type="Pfam" id="PF13505"/>
    </source>
</evidence>
<dbReference type="InterPro" id="IPR051692">
    <property type="entry name" value="OMP-like"/>
</dbReference>
<dbReference type="Proteomes" id="UP000199184">
    <property type="component" value="Unassembled WGS sequence"/>
</dbReference>
<evidence type="ECO:0000256" key="1">
    <source>
        <dbReference type="ARBA" id="ARBA00004442"/>
    </source>
</evidence>
<dbReference type="Gene3D" id="2.40.160.20">
    <property type="match status" value="2"/>
</dbReference>
<evidence type="ECO:0000256" key="3">
    <source>
        <dbReference type="ARBA" id="ARBA00023136"/>
    </source>
</evidence>
<dbReference type="Pfam" id="PF13505">
    <property type="entry name" value="OMP_b-brl"/>
    <property type="match status" value="2"/>
</dbReference>
<organism evidence="8 9">
    <name type="scientific">Bradyrhizobium shewense</name>
    <dbReference type="NCBI Taxonomy" id="1761772"/>
    <lineage>
        <taxon>Bacteria</taxon>
        <taxon>Pseudomonadati</taxon>
        <taxon>Pseudomonadota</taxon>
        <taxon>Alphaproteobacteria</taxon>
        <taxon>Hyphomicrobiales</taxon>
        <taxon>Nitrobacteraceae</taxon>
        <taxon>Bradyrhizobium</taxon>
    </lineage>
</organism>
<evidence type="ECO:0000313" key="9">
    <source>
        <dbReference type="Proteomes" id="UP000199184"/>
    </source>
</evidence>
<name>A0A1C3XR52_9BRAD</name>
<evidence type="ECO:0000256" key="4">
    <source>
        <dbReference type="ARBA" id="ARBA00023237"/>
    </source>
</evidence>
<keyword evidence="3" id="KW-0472">Membrane</keyword>
<keyword evidence="2 6" id="KW-0732">Signal</keyword>
<accession>A0A1C3XR52</accession>
<dbReference type="PANTHER" id="PTHR34001:SF3">
    <property type="entry name" value="BLL7405 PROTEIN"/>
    <property type="match status" value="1"/>
</dbReference>
<dbReference type="EMBL" id="FMAI01000030">
    <property type="protein sequence ID" value="SCB54752.1"/>
    <property type="molecule type" value="Genomic_DNA"/>
</dbReference>
<dbReference type="PANTHER" id="PTHR34001">
    <property type="entry name" value="BLL7405 PROTEIN"/>
    <property type="match status" value="1"/>
</dbReference>
<gene>
    <name evidence="8" type="ORF">GA0061098_103020</name>
</gene>
<evidence type="ECO:0000256" key="2">
    <source>
        <dbReference type="ARBA" id="ARBA00022729"/>
    </source>
</evidence>
<reference evidence="9" key="1">
    <citation type="submission" date="2016-08" db="EMBL/GenBank/DDBJ databases">
        <authorList>
            <person name="Varghese N."/>
            <person name="Submissions Spin"/>
        </authorList>
    </citation>
    <scope>NUCLEOTIDE SEQUENCE [LARGE SCALE GENOMIC DNA]</scope>
    <source>
        <strain evidence="9">ERR11</strain>
    </source>
</reference>
<keyword evidence="9" id="KW-1185">Reference proteome</keyword>